<sequence length="312" mass="32976">MTHTTDPLVTVEHVTRTFGATVALDDVSLTVRPGELVGLLGPNGAGKSTLLSLLTGQRRPDRGVVRLYGGDPRDPASRTRLGLTPQETGLPPTLKVKEVVEFIAGHYPDPLPTGELLDLVGLTDLAGRQTGGLSGGQKRRLAVGLALAGRPGLLLLDEPTTGLDVDARHDLWDVLRSYHATGGTVVLTSHYLEEVQALAERVVVIDHGRVLADDTLAAVLARVQLRRVTFRTTAPTGEALAALPGVARCEQDQDGTVDLVTADADALVRDLVTRSVPFEGITVAGASLEEAFLAMTRVDAPHEPTIPTGATR</sequence>
<comment type="subcellular location">
    <subcellularLocation>
        <location evidence="1">Cell membrane</location>
        <topology evidence="1">Peripheral membrane protein</topology>
    </subcellularLocation>
</comment>
<protein>
    <submittedName>
        <fullName evidence="8">ABC transporter ATP-binding protein</fullName>
    </submittedName>
</protein>
<dbReference type="InterPro" id="IPR050763">
    <property type="entry name" value="ABC_transporter_ATP-binding"/>
</dbReference>
<dbReference type="InterPro" id="IPR017871">
    <property type="entry name" value="ABC_transporter-like_CS"/>
</dbReference>
<evidence type="ECO:0000313" key="8">
    <source>
        <dbReference type="EMBL" id="KGM13050.1"/>
    </source>
</evidence>
<dbReference type="PANTHER" id="PTHR42711:SF17">
    <property type="entry name" value="ABC TRANSPORTER ATP-BINDING PROTEIN"/>
    <property type="match status" value="1"/>
</dbReference>
<reference evidence="8 9" key="1">
    <citation type="submission" date="2013-08" db="EMBL/GenBank/DDBJ databases">
        <title>Genome sequencing of Cellulomonas bogoriensis 69B4.</title>
        <authorList>
            <person name="Chen F."/>
            <person name="Li Y."/>
            <person name="Wang G."/>
        </authorList>
    </citation>
    <scope>NUCLEOTIDE SEQUENCE [LARGE SCALE GENOMIC DNA]</scope>
    <source>
        <strain evidence="8 9">69B4</strain>
    </source>
</reference>
<dbReference type="PRINTS" id="PR00326">
    <property type="entry name" value="GTP1OBG"/>
</dbReference>
<dbReference type="GO" id="GO:0005886">
    <property type="term" value="C:plasma membrane"/>
    <property type="evidence" value="ECO:0007669"/>
    <property type="project" value="UniProtKB-SubCell"/>
</dbReference>
<proteinExistence type="predicted"/>
<dbReference type="SMART" id="SM00382">
    <property type="entry name" value="AAA"/>
    <property type="match status" value="1"/>
</dbReference>
<dbReference type="GO" id="GO:0005525">
    <property type="term" value="F:GTP binding"/>
    <property type="evidence" value="ECO:0007669"/>
    <property type="project" value="InterPro"/>
</dbReference>
<dbReference type="RefSeq" id="WP_035060084.1">
    <property type="nucleotide sequence ID" value="NZ_AXCZ01000071.1"/>
</dbReference>
<keyword evidence="9" id="KW-1185">Reference proteome</keyword>
<feature type="domain" description="ABC transporter" evidence="7">
    <location>
        <begin position="9"/>
        <end position="232"/>
    </location>
</feature>
<name>A0A0A0BYJ7_9CELL</name>
<keyword evidence="5" id="KW-0046">Antibiotic resistance</keyword>
<dbReference type="SUPFAM" id="SSF52540">
    <property type="entry name" value="P-loop containing nucleoside triphosphate hydrolases"/>
    <property type="match status" value="1"/>
</dbReference>
<dbReference type="PROSITE" id="PS00211">
    <property type="entry name" value="ABC_TRANSPORTER_1"/>
    <property type="match status" value="1"/>
</dbReference>
<dbReference type="AlphaFoldDB" id="A0A0A0BYJ7"/>
<evidence type="ECO:0000259" key="7">
    <source>
        <dbReference type="PROSITE" id="PS50893"/>
    </source>
</evidence>
<dbReference type="InterPro" id="IPR027417">
    <property type="entry name" value="P-loop_NTPase"/>
</dbReference>
<evidence type="ECO:0000256" key="5">
    <source>
        <dbReference type="ARBA" id="ARBA00023251"/>
    </source>
</evidence>
<dbReference type="CDD" id="cd03230">
    <property type="entry name" value="ABC_DR_subfamily_A"/>
    <property type="match status" value="1"/>
</dbReference>
<dbReference type="GO" id="GO:0046677">
    <property type="term" value="P:response to antibiotic"/>
    <property type="evidence" value="ECO:0007669"/>
    <property type="project" value="UniProtKB-KW"/>
</dbReference>
<dbReference type="GO" id="GO:0005524">
    <property type="term" value="F:ATP binding"/>
    <property type="evidence" value="ECO:0007669"/>
    <property type="project" value="UniProtKB-KW"/>
</dbReference>
<accession>A0A0A0BYJ7</accession>
<evidence type="ECO:0000256" key="4">
    <source>
        <dbReference type="ARBA" id="ARBA00022840"/>
    </source>
</evidence>
<dbReference type="EMBL" id="AXCZ01000071">
    <property type="protein sequence ID" value="KGM13050.1"/>
    <property type="molecule type" value="Genomic_DNA"/>
</dbReference>
<dbReference type="PANTHER" id="PTHR42711">
    <property type="entry name" value="ABC TRANSPORTER ATP-BINDING PROTEIN"/>
    <property type="match status" value="1"/>
</dbReference>
<keyword evidence="2" id="KW-0813">Transport</keyword>
<evidence type="ECO:0000313" key="9">
    <source>
        <dbReference type="Proteomes" id="UP000054314"/>
    </source>
</evidence>
<evidence type="ECO:0000256" key="1">
    <source>
        <dbReference type="ARBA" id="ARBA00004202"/>
    </source>
</evidence>
<dbReference type="GO" id="GO:0016887">
    <property type="term" value="F:ATP hydrolysis activity"/>
    <property type="evidence" value="ECO:0007669"/>
    <property type="project" value="InterPro"/>
</dbReference>
<gene>
    <name evidence="8" type="ORF">N869_16460</name>
</gene>
<dbReference type="OrthoDB" id="9804819at2"/>
<organism evidence="8 9">
    <name type="scientific">Cellulomonas bogoriensis 69B4 = DSM 16987</name>
    <dbReference type="NCBI Taxonomy" id="1386082"/>
    <lineage>
        <taxon>Bacteria</taxon>
        <taxon>Bacillati</taxon>
        <taxon>Actinomycetota</taxon>
        <taxon>Actinomycetes</taxon>
        <taxon>Micrococcales</taxon>
        <taxon>Cellulomonadaceae</taxon>
        <taxon>Cellulomonas</taxon>
    </lineage>
</organism>
<evidence type="ECO:0000256" key="6">
    <source>
        <dbReference type="SAM" id="MobiDB-lite"/>
    </source>
</evidence>
<dbReference type="InterPro" id="IPR003439">
    <property type="entry name" value="ABC_transporter-like_ATP-bd"/>
</dbReference>
<dbReference type="Pfam" id="PF00005">
    <property type="entry name" value="ABC_tran"/>
    <property type="match status" value="1"/>
</dbReference>
<keyword evidence="4 8" id="KW-0067">ATP-binding</keyword>
<comment type="caution">
    <text evidence="8">The sequence shown here is derived from an EMBL/GenBank/DDBJ whole genome shotgun (WGS) entry which is preliminary data.</text>
</comment>
<evidence type="ECO:0000256" key="2">
    <source>
        <dbReference type="ARBA" id="ARBA00022448"/>
    </source>
</evidence>
<keyword evidence="3" id="KW-0547">Nucleotide-binding</keyword>
<dbReference type="Proteomes" id="UP000054314">
    <property type="component" value="Unassembled WGS sequence"/>
</dbReference>
<dbReference type="InterPro" id="IPR003593">
    <property type="entry name" value="AAA+_ATPase"/>
</dbReference>
<dbReference type="InterPro" id="IPR006073">
    <property type="entry name" value="GTP-bd"/>
</dbReference>
<evidence type="ECO:0000256" key="3">
    <source>
        <dbReference type="ARBA" id="ARBA00022741"/>
    </source>
</evidence>
<dbReference type="Gene3D" id="3.40.50.300">
    <property type="entry name" value="P-loop containing nucleotide triphosphate hydrolases"/>
    <property type="match status" value="1"/>
</dbReference>
<dbReference type="PROSITE" id="PS50893">
    <property type="entry name" value="ABC_TRANSPORTER_2"/>
    <property type="match status" value="1"/>
</dbReference>
<feature type="region of interest" description="Disordered" evidence="6">
    <location>
        <begin position="69"/>
        <end position="89"/>
    </location>
</feature>